<dbReference type="KEGG" id="mpo:Mpop_2699"/>
<feature type="transmembrane region" description="Helical" evidence="2">
    <location>
        <begin position="42"/>
        <end position="63"/>
    </location>
</feature>
<keyword evidence="2" id="KW-0472">Membrane</keyword>
<evidence type="ECO:0000256" key="1">
    <source>
        <dbReference type="SAM" id="MobiDB-lite"/>
    </source>
</evidence>
<reference evidence="3" key="1">
    <citation type="submission" date="2008-04" db="EMBL/GenBank/DDBJ databases">
        <title>Complete sequence of chromosome of Methylobacterium populi BJ001.</title>
        <authorList>
            <consortium name="US DOE Joint Genome Institute"/>
            <person name="Copeland A."/>
            <person name="Lucas S."/>
            <person name="Lapidus A."/>
            <person name="Glavina del Rio T."/>
            <person name="Dalin E."/>
            <person name="Tice H."/>
            <person name="Bruce D."/>
            <person name="Goodwin L."/>
            <person name="Pitluck S."/>
            <person name="Chertkov O."/>
            <person name="Brettin T."/>
            <person name="Detter J.C."/>
            <person name="Han C."/>
            <person name="Kuske C.R."/>
            <person name="Schmutz J."/>
            <person name="Larimer F."/>
            <person name="Land M."/>
            <person name="Hauser L."/>
            <person name="Kyrpides N."/>
            <person name="Mikhailova N."/>
            <person name="Marx C."/>
            <person name="Richardson P."/>
        </authorList>
    </citation>
    <scope>NUCLEOTIDE SEQUENCE [LARGE SCALE GENOMIC DNA]</scope>
    <source>
        <strain evidence="3">BJ001</strain>
    </source>
</reference>
<protein>
    <submittedName>
        <fullName evidence="3">Uncharacterized protein</fullName>
    </submittedName>
</protein>
<organism evidence="3 4">
    <name type="scientific">Methylorubrum populi (strain ATCC BAA-705 / NCIMB 13946 / BJ001)</name>
    <name type="common">Methylobacterium populi</name>
    <dbReference type="NCBI Taxonomy" id="441620"/>
    <lineage>
        <taxon>Bacteria</taxon>
        <taxon>Pseudomonadati</taxon>
        <taxon>Pseudomonadota</taxon>
        <taxon>Alphaproteobacteria</taxon>
        <taxon>Hyphomicrobiales</taxon>
        <taxon>Methylobacteriaceae</taxon>
        <taxon>Methylorubrum</taxon>
    </lineage>
</organism>
<evidence type="ECO:0000313" key="3">
    <source>
        <dbReference type="EMBL" id="ACB80854.1"/>
    </source>
</evidence>
<dbReference type="AlphaFoldDB" id="B1ZCY5"/>
<dbReference type="HOGENOM" id="CLU_2409887_0_0_5"/>
<feature type="region of interest" description="Disordered" evidence="1">
    <location>
        <begin position="1"/>
        <end position="33"/>
    </location>
</feature>
<evidence type="ECO:0000256" key="2">
    <source>
        <dbReference type="SAM" id="Phobius"/>
    </source>
</evidence>
<dbReference type="Proteomes" id="UP000007136">
    <property type="component" value="Chromosome"/>
</dbReference>
<accession>B1ZCY5</accession>
<proteinExistence type="predicted"/>
<name>B1ZCY5_METPB</name>
<sequence length="92" mass="9743">MRRDLTGRAHSAAGPFLGISPMPGCSMDAAGTQQDGGRMDGIGSLATIMLSGVVAAVSTYALNSSKEHVFHRRTKAEELYKAFDGWQASLLD</sequence>
<evidence type="ECO:0000313" key="4">
    <source>
        <dbReference type="Proteomes" id="UP000007136"/>
    </source>
</evidence>
<keyword evidence="2" id="KW-1133">Transmembrane helix</keyword>
<keyword evidence="2" id="KW-0812">Transmembrane</keyword>
<dbReference type="EMBL" id="CP001029">
    <property type="protein sequence ID" value="ACB80854.1"/>
    <property type="molecule type" value="Genomic_DNA"/>
</dbReference>
<gene>
    <name evidence="3" type="ordered locus">Mpop_2699</name>
</gene>
<dbReference type="STRING" id="441620.Mpop_2699"/>